<organism evidence="1 2">
    <name type="scientific">Taxus chinensis</name>
    <name type="common">Chinese yew</name>
    <name type="synonym">Taxus wallichiana var. chinensis</name>
    <dbReference type="NCBI Taxonomy" id="29808"/>
    <lineage>
        <taxon>Eukaryota</taxon>
        <taxon>Viridiplantae</taxon>
        <taxon>Streptophyta</taxon>
        <taxon>Embryophyta</taxon>
        <taxon>Tracheophyta</taxon>
        <taxon>Spermatophyta</taxon>
        <taxon>Pinopsida</taxon>
        <taxon>Pinidae</taxon>
        <taxon>Conifers II</taxon>
        <taxon>Cupressales</taxon>
        <taxon>Taxaceae</taxon>
        <taxon>Taxus</taxon>
    </lineage>
</organism>
<gene>
    <name evidence="1" type="ORF">KI387_024417</name>
</gene>
<proteinExistence type="predicted"/>
<feature type="non-terminal residue" evidence="1">
    <location>
        <position position="1"/>
    </location>
</feature>
<evidence type="ECO:0000313" key="2">
    <source>
        <dbReference type="Proteomes" id="UP000824469"/>
    </source>
</evidence>
<protein>
    <submittedName>
        <fullName evidence="1">Uncharacterized protein</fullName>
    </submittedName>
</protein>
<dbReference type="AlphaFoldDB" id="A0AA38G5V0"/>
<accession>A0AA38G5V0</accession>
<dbReference type="EMBL" id="JAHRHJ020000005">
    <property type="protein sequence ID" value="KAH9315790.1"/>
    <property type="molecule type" value="Genomic_DNA"/>
</dbReference>
<keyword evidence="2" id="KW-1185">Reference proteome</keyword>
<feature type="non-terminal residue" evidence="1">
    <location>
        <position position="65"/>
    </location>
</feature>
<evidence type="ECO:0000313" key="1">
    <source>
        <dbReference type="EMBL" id="KAH9315790.1"/>
    </source>
</evidence>
<dbReference type="Proteomes" id="UP000824469">
    <property type="component" value="Unassembled WGS sequence"/>
</dbReference>
<name>A0AA38G5V0_TAXCH</name>
<comment type="caution">
    <text evidence="1">The sequence shown here is derived from an EMBL/GenBank/DDBJ whole genome shotgun (WGS) entry which is preliminary data.</text>
</comment>
<reference evidence="1 2" key="1">
    <citation type="journal article" date="2021" name="Nat. Plants">
        <title>The Taxus genome provides insights into paclitaxel biosynthesis.</title>
        <authorList>
            <person name="Xiong X."/>
            <person name="Gou J."/>
            <person name="Liao Q."/>
            <person name="Li Y."/>
            <person name="Zhou Q."/>
            <person name="Bi G."/>
            <person name="Li C."/>
            <person name="Du R."/>
            <person name="Wang X."/>
            <person name="Sun T."/>
            <person name="Guo L."/>
            <person name="Liang H."/>
            <person name="Lu P."/>
            <person name="Wu Y."/>
            <person name="Zhang Z."/>
            <person name="Ro D.K."/>
            <person name="Shang Y."/>
            <person name="Huang S."/>
            <person name="Yan J."/>
        </authorList>
    </citation>
    <scope>NUCLEOTIDE SEQUENCE [LARGE SCALE GENOMIC DNA]</scope>
    <source>
        <strain evidence="1">Ta-2019</strain>
    </source>
</reference>
<sequence length="65" mass="7065">YGKCIAMEFKEVSVVGCVKGLVVQITSYLGNNLKIDVVILDCPTKWGMMLSRKWAASVGGSVQKD</sequence>